<sequence length="225" mass="25581">MSDQINKEVFGSRLKQLMKSYGETTYSLGARFNLSPPSISRYTRAEMAPKMTTIYALADYFDVNPKWLMGQSVSMYQSDILDDSDINADHSLIDISVFDEIRYDLPIFSNHRLKEALHLPLSRLSKWGPVFGYRIPDDTMAPVLRPGDLVVIRLSTDIKSGNAVAFHVNRQNMMIRKVIVQGGQIIAQPLNPSADAACYQINKNHVQFIGRVVYCLHREETYFDA</sequence>
<dbReference type="Pfam" id="PF00717">
    <property type="entry name" value="Peptidase_S24"/>
    <property type="match status" value="1"/>
</dbReference>
<gene>
    <name evidence="5" type="ORF">FRC53_06765</name>
</gene>
<dbReference type="CDD" id="cd00093">
    <property type="entry name" value="HTH_XRE"/>
    <property type="match status" value="1"/>
</dbReference>
<dbReference type="SUPFAM" id="SSF51306">
    <property type="entry name" value="LexA/Signal peptidase"/>
    <property type="match status" value="1"/>
</dbReference>
<dbReference type="InterPro" id="IPR010982">
    <property type="entry name" value="Lambda_DNA-bd_dom_sf"/>
</dbReference>
<evidence type="ECO:0000259" key="4">
    <source>
        <dbReference type="PROSITE" id="PS50943"/>
    </source>
</evidence>
<reference evidence="5" key="1">
    <citation type="journal article" date="2020" name="Appl. Environ. Microbiol.">
        <title>Medium-Chain Fatty Acid Synthesis by 'Candidatus Weimeria bifida' gen. nov., sp. nov., and 'Candidatus Pseudoramibacter fermentans' sp. nov.</title>
        <authorList>
            <person name="Scarborough M.J."/>
            <person name="Myers K.S."/>
            <person name="Donohue T.J."/>
            <person name="Noguera D.R."/>
        </authorList>
    </citation>
    <scope>NUCLEOTIDE SEQUENCE</scope>
    <source>
        <strain evidence="5">EUB1.1</strain>
    </source>
</reference>
<evidence type="ECO:0000256" key="3">
    <source>
        <dbReference type="ARBA" id="ARBA00023163"/>
    </source>
</evidence>
<dbReference type="CDD" id="cd06529">
    <property type="entry name" value="S24_LexA-like"/>
    <property type="match status" value="1"/>
</dbReference>
<dbReference type="InterPro" id="IPR036286">
    <property type="entry name" value="LexA/Signal_pep-like_sf"/>
</dbReference>
<evidence type="ECO:0000256" key="1">
    <source>
        <dbReference type="ARBA" id="ARBA00023015"/>
    </source>
</evidence>
<dbReference type="InterPro" id="IPR001387">
    <property type="entry name" value="Cro/C1-type_HTH"/>
</dbReference>
<feature type="domain" description="HTH cro/C1-type" evidence="4">
    <location>
        <begin position="14"/>
        <end position="68"/>
    </location>
</feature>
<dbReference type="PANTHER" id="PTHR40661:SF3">
    <property type="entry name" value="FELS-1 PROPHAGE TRANSCRIPTIONAL REGULATOR"/>
    <property type="match status" value="1"/>
</dbReference>
<organism evidence="5 6">
    <name type="scientific">Candidatus Pseudoramibacter fermentans</name>
    <dbReference type="NCBI Taxonomy" id="2594427"/>
    <lineage>
        <taxon>Bacteria</taxon>
        <taxon>Bacillati</taxon>
        <taxon>Bacillota</taxon>
        <taxon>Clostridia</taxon>
        <taxon>Eubacteriales</taxon>
        <taxon>Eubacteriaceae</taxon>
        <taxon>Pseudoramibacter</taxon>
    </lineage>
</organism>
<evidence type="ECO:0000313" key="5">
    <source>
        <dbReference type="EMBL" id="MQM73107.1"/>
    </source>
</evidence>
<proteinExistence type="predicted"/>
<dbReference type="Gene3D" id="1.10.260.40">
    <property type="entry name" value="lambda repressor-like DNA-binding domains"/>
    <property type="match status" value="1"/>
</dbReference>
<keyword evidence="2" id="KW-0238">DNA-binding</keyword>
<accession>A0A6L5GS90</accession>
<evidence type="ECO:0000313" key="6">
    <source>
        <dbReference type="Proteomes" id="UP000473648"/>
    </source>
</evidence>
<protein>
    <submittedName>
        <fullName evidence="5">Helix-turn-helix domain-containing protein</fullName>
    </submittedName>
</protein>
<dbReference type="AlphaFoldDB" id="A0A6L5GS90"/>
<dbReference type="InterPro" id="IPR015927">
    <property type="entry name" value="Peptidase_S24_S26A/B/C"/>
</dbReference>
<dbReference type="Gene3D" id="2.10.109.10">
    <property type="entry name" value="Umud Fragment, subunit A"/>
    <property type="match status" value="1"/>
</dbReference>
<keyword evidence="6" id="KW-1185">Reference proteome</keyword>
<dbReference type="EMBL" id="VOGB01000004">
    <property type="protein sequence ID" value="MQM73107.1"/>
    <property type="molecule type" value="Genomic_DNA"/>
</dbReference>
<dbReference type="Proteomes" id="UP000473648">
    <property type="component" value="Unassembled WGS sequence"/>
</dbReference>
<dbReference type="GO" id="GO:0003677">
    <property type="term" value="F:DNA binding"/>
    <property type="evidence" value="ECO:0007669"/>
    <property type="project" value="UniProtKB-KW"/>
</dbReference>
<name>A0A6L5GS90_9FIRM</name>
<dbReference type="PROSITE" id="PS50943">
    <property type="entry name" value="HTH_CROC1"/>
    <property type="match status" value="1"/>
</dbReference>
<dbReference type="PANTHER" id="PTHR40661">
    <property type="match status" value="1"/>
</dbReference>
<comment type="caution">
    <text evidence="5">The sequence shown here is derived from an EMBL/GenBank/DDBJ whole genome shotgun (WGS) entry which is preliminary data.</text>
</comment>
<dbReference type="InterPro" id="IPR039418">
    <property type="entry name" value="LexA-like"/>
</dbReference>
<dbReference type="Pfam" id="PF01381">
    <property type="entry name" value="HTH_3"/>
    <property type="match status" value="1"/>
</dbReference>
<evidence type="ECO:0000256" key="2">
    <source>
        <dbReference type="ARBA" id="ARBA00023125"/>
    </source>
</evidence>
<dbReference type="SMART" id="SM00530">
    <property type="entry name" value="HTH_XRE"/>
    <property type="match status" value="1"/>
</dbReference>
<keyword evidence="3" id="KW-0804">Transcription</keyword>
<keyword evidence="1" id="KW-0805">Transcription regulation</keyword>
<dbReference type="SUPFAM" id="SSF47413">
    <property type="entry name" value="lambda repressor-like DNA-binding domains"/>
    <property type="match status" value="1"/>
</dbReference>